<evidence type="ECO:0000313" key="2">
    <source>
        <dbReference type="EMBL" id="KAG5614483.1"/>
    </source>
</evidence>
<name>A0A9J5ZQV0_SOLCO</name>
<feature type="region of interest" description="Disordered" evidence="1">
    <location>
        <begin position="49"/>
        <end position="86"/>
    </location>
</feature>
<evidence type="ECO:0000313" key="3">
    <source>
        <dbReference type="Proteomes" id="UP000824120"/>
    </source>
</evidence>
<dbReference type="AlphaFoldDB" id="A0A9J5ZQV0"/>
<proteinExistence type="predicted"/>
<keyword evidence="3" id="KW-1185">Reference proteome</keyword>
<accession>A0A9J5ZQV0</accession>
<dbReference type="Proteomes" id="UP000824120">
    <property type="component" value="Chromosome 3"/>
</dbReference>
<dbReference type="EMBL" id="JACXVP010000003">
    <property type="protein sequence ID" value="KAG5614483.1"/>
    <property type="molecule type" value="Genomic_DNA"/>
</dbReference>
<sequence>MAKIHRTSELGQHSLKVVWHNEVVGLIHVVDVVKNTQEGHFMKECPKNKHCSENPCNRAQSSSITPPDRAAPREAIFDNGGGANRL</sequence>
<reference evidence="2 3" key="1">
    <citation type="submission" date="2020-09" db="EMBL/GenBank/DDBJ databases">
        <title>De no assembly of potato wild relative species, Solanum commersonii.</title>
        <authorList>
            <person name="Cho K."/>
        </authorList>
    </citation>
    <scope>NUCLEOTIDE SEQUENCE [LARGE SCALE GENOMIC DNA]</scope>
    <source>
        <strain evidence="2">LZ3.2</strain>
        <tissue evidence="2">Leaf</tissue>
    </source>
</reference>
<organism evidence="2 3">
    <name type="scientific">Solanum commersonii</name>
    <name type="common">Commerson's wild potato</name>
    <name type="synonym">Commerson's nightshade</name>
    <dbReference type="NCBI Taxonomy" id="4109"/>
    <lineage>
        <taxon>Eukaryota</taxon>
        <taxon>Viridiplantae</taxon>
        <taxon>Streptophyta</taxon>
        <taxon>Embryophyta</taxon>
        <taxon>Tracheophyta</taxon>
        <taxon>Spermatophyta</taxon>
        <taxon>Magnoliopsida</taxon>
        <taxon>eudicotyledons</taxon>
        <taxon>Gunneridae</taxon>
        <taxon>Pentapetalae</taxon>
        <taxon>asterids</taxon>
        <taxon>lamiids</taxon>
        <taxon>Solanales</taxon>
        <taxon>Solanaceae</taxon>
        <taxon>Solanoideae</taxon>
        <taxon>Solaneae</taxon>
        <taxon>Solanum</taxon>
    </lineage>
</organism>
<protein>
    <submittedName>
        <fullName evidence="2">Uncharacterized protein</fullName>
    </submittedName>
</protein>
<evidence type="ECO:0000256" key="1">
    <source>
        <dbReference type="SAM" id="MobiDB-lite"/>
    </source>
</evidence>
<feature type="compositionally biased region" description="Polar residues" evidence="1">
    <location>
        <begin position="54"/>
        <end position="65"/>
    </location>
</feature>
<comment type="caution">
    <text evidence="2">The sequence shown here is derived from an EMBL/GenBank/DDBJ whole genome shotgun (WGS) entry which is preliminary data.</text>
</comment>
<gene>
    <name evidence="2" type="ORF">H5410_014307</name>
</gene>